<evidence type="ECO:0000313" key="2">
    <source>
        <dbReference type="Proteomes" id="UP000762676"/>
    </source>
</evidence>
<dbReference type="AlphaFoldDB" id="A0AAV4HXS5"/>
<name>A0AAV4HXS5_9GAST</name>
<dbReference type="Gene3D" id="3.10.100.10">
    <property type="entry name" value="Mannose-Binding Protein A, subunit A"/>
    <property type="match status" value="1"/>
</dbReference>
<accession>A0AAV4HXS5</accession>
<dbReference type="SUPFAM" id="SSF56436">
    <property type="entry name" value="C-type lectin-like"/>
    <property type="match status" value="1"/>
</dbReference>
<protein>
    <recommendedName>
        <fullName evidence="3">C-type lectin domain-containing protein</fullName>
    </recommendedName>
</protein>
<dbReference type="InterPro" id="IPR016187">
    <property type="entry name" value="CTDL_fold"/>
</dbReference>
<dbReference type="CDD" id="cd00037">
    <property type="entry name" value="CLECT"/>
    <property type="match status" value="1"/>
</dbReference>
<sequence length="259" mass="28122">MCINISYCLTREFHLTEATGNDCQAAQLGSSWTSSSPLVCFIACLDRYPSDCKSIVYNEDTLTCVPGSEVFCPSDNFESSIPGSDPKDALFYTSSAPQCNASLGFALYGAGGTSACLYISTGKADYQSAEEECKARNATLFVADSAQKISIFWFVSLNVIKDNTLLGLNDIQTEGNFVWANGKALSSEQSDSIIYGVEISRIISKAGKIASRPELQGVRQKPWVLTTSHVGREFVLFVNTSLNAGWKGTGLLVRHTKQR</sequence>
<dbReference type="InterPro" id="IPR016186">
    <property type="entry name" value="C-type_lectin-like/link_sf"/>
</dbReference>
<keyword evidence="2" id="KW-1185">Reference proteome</keyword>
<evidence type="ECO:0000313" key="1">
    <source>
        <dbReference type="EMBL" id="GFS02236.1"/>
    </source>
</evidence>
<dbReference type="Proteomes" id="UP000762676">
    <property type="component" value="Unassembled WGS sequence"/>
</dbReference>
<proteinExistence type="predicted"/>
<evidence type="ECO:0008006" key="3">
    <source>
        <dbReference type="Google" id="ProtNLM"/>
    </source>
</evidence>
<comment type="caution">
    <text evidence="1">The sequence shown here is derived from an EMBL/GenBank/DDBJ whole genome shotgun (WGS) entry which is preliminary data.</text>
</comment>
<organism evidence="1 2">
    <name type="scientific">Elysia marginata</name>
    <dbReference type="NCBI Taxonomy" id="1093978"/>
    <lineage>
        <taxon>Eukaryota</taxon>
        <taxon>Metazoa</taxon>
        <taxon>Spiralia</taxon>
        <taxon>Lophotrochozoa</taxon>
        <taxon>Mollusca</taxon>
        <taxon>Gastropoda</taxon>
        <taxon>Heterobranchia</taxon>
        <taxon>Euthyneura</taxon>
        <taxon>Panpulmonata</taxon>
        <taxon>Sacoglossa</taxon>
        <taxon>Placobranchoidea</taxon>
        <taxon>Plakobranchidae</taxon>
        <taxon>Elysia</taxon>
    </lineage>
</organism>
<reference evidence="1 2" key="1">
    <citation type="journal article" date="2021" name="Elife">
        <title>Chloroplast acquisition without the gene transfer in kleptoplastic sea slugs, Plakobranchus ocellatus.</title>
        <authorList>
            <person name="Maeda T."/>
            <person name="Takahashi S."/>
            <person name="Yoshida T."/>
            <person name="Shimamura S."/>
            <person name="Takaki Y."/>
            <person name="Nagai Y."/>
            <person name="Toyoda A."/>
            <person name="Suzuki Y."/>
            <person name="Arimoto A."/>
            <person name="Ishii H."/>
            <person name="Satoh N."/>
            <person name="Nishiyama T."/>
            <person name="Hasebe M."/>
            <person name="Maruyama T."/>
            <person name="Minagawa J."/>
            <person name="Obokata J."/>
            <person name="Shigenobu S."/>
        </authorList>
    </citation>
    <scope>NUCLEOTIDE SEQUENCE [LARGE SCALE GENOMIC DNA]</scope>
</reference>
<dbReference type="EMBL" id="BMAT01012936">
    <property type="protein sequence ID" value="GFS02236.1"/>
    <property type="molecule type" value="Genomic_DNA"/>
</dbReference>
<gene>
    <name evidence="1" type="ORF">ElyMa_006440300</name>
</gene>